<reference evidence="9 11" key="1">
    <citation type="submission" date="2020-04" db="EMBL/GenBank/DDBJ databases">
        <title>Genome Assembly and Annotation of Botryosphaeria dothidea sdau 11-99, a Latent Pathogen of Apple Fruit Ring Rot in China.</title>
        <authorList>
            <person name="Yu C."/>
            <person name="Diao Y."/>
            <person name="Lu Q."/>
            <person name="Zhao J."/>
            <person name="Cui S."/>
            <person name="Peng C."/>
            <person name="He B."/>
            <person name="Liu H."/>
        </authorList>
    </citation>
    <scope>NUCLEOTIDE SEQUENCE [LARGE SCALE GENOMIC DNA]</scope>
    <source>
        <strain evidence="11">sdau11-99</strain>
        <strain evidence="9">Sdau11-99</strain>
    </source>
</reference>
<feature type="transmembrane region" description="Helical" evidence="7">
    <location>
        <begin position="303"/>
        <end position="326"/>
    </location>
</feature>
<dbReference type="SUPFAM" id="SSF103473">
    <property type="entry name" value="MFS general substrate transporter"/>
    <property type="match status" value="1"/>
</dbReference>
<dbReference type="Gene3D" id="1.20.1250.20">
    <property type="entry name" value="MFS general substrate transporter like domains"/>
    <property type="match status" value="2"/>
</dbReference>
<comment type="caution">
    <text evidence="9">The sequence shown here is derived from an EMBL/GenBank/DDBJ whole genome shotgun (WGS) entry which is preliminary data.</text>
</comment>
<dbReference type="InterPro" id="IPR020846">
    <property type="entry name" value="MFS_dom"/>
</dbReference>
<dbReference type="EMBL" id="WWBZ02000040">
    <property type="protein sequence ID" value="KAF4305829.1"/>
    <property type="molecule type" value="Genomic_DNA"/>
</dbReference>
<accession>A0A8H4IIT1</accession>
<feature type="transmembrane region" description="Helical" evidence="7">
    <location>
        <begin position="39"/>
        <end position="56"/>
    </location>
</feature>
<comment type="subcellular location">
    <subcellularLocation>
        <location evidence="1">Membrane</location>
        <topology evidence="1">Multi-pass membrane protein</topology>
    </subcellularLocation>
</comment>
<evidence type="ECO:0000256" key="5">
    <source>
        <dbReference type="ARBA" id="ARBA00023136"/>
    </source>
</evidence>
<feature type="transmembrane region" description="Helical" evidence="7">
    <location>
        <begin position="167"/>
        <end position="186"/>
    </location>
</feature>
<feature type="transmembrane region" description="Helical" evidence="7">
    <location>
        <begin position="106"/>
        <end position="129"/>
    </location>
</feature>
<feature type="transmembrane region" description="Helical" evidence="7">
    <location>
        <begin position="426"/>
        <end position="446"/>
    </location>
</feature>
<evidence type="ECO:0000313" key="10">
    <source>
        <dbReference type="EMBL" id="KAF4305829.1"/>
    </source>
</evidence>
<feature type="transmembrane region" description="Helical" evidence="7">
    <location>
        <begin position="135"/>
        <end position="155"/>
    </location>
</feature>
<feature type="region of interest" description="Disordered" evidence="6">
    <location>
        <begin position="1"/>
        <end position="21"/>
    </location>
</feature>
<feature type="transmembrane region" description="Helical" evidence="7">
    <location>
        <begin position="358"/>
        <end position="380"/>
    </location>
</feature>
<evidence type="ECO:0000256" key="3">
    <source>
        <dbReference type="ARBA" id="ARBA00022692"/>
    </source>
</evidence>
<feature type="transmembrane region" description="Helical" evidence="7">
    <location>
        <begin position="392"/>
        <end position="414"/>
    </location>
</feature>
<dbReference type="EMBL" id="WWBZ02000082">
    <property type="protein sequence ID" value="KAF4301237.1"/>
    <property type="molecule type" value="Genomic_DNA"/>
</dbReference>
<dbReference type="Proteomes" id="UP000572817">
    <property type="component" value="Unassembled WGS sequence"/>
</dbReference>
<name>A0A8H4IIT1_9PEZI</name>
<evidence type="ECO:0000256" key="2">
    <source>
        <dbReference type="ARBA" id="ARBA00022448"/>
    </source>
</evidence>
<evidence type="ECO:0000313" key="9">
    <source>
        <dbReference type="EMBL" id="KAF4301237.1"/>
    </source>
</evidence>
<feature type="transmembrane region" description="Helical" evidence="7">
    <location>
        <begin position="198"/>
        <end position="220"/>
    </location>
</feature>
<keyword evidence="3 7" id="KW-0812">Transmembrane</keyword>
<proteinExistence type="predicted"/>
<feature type="transmembrane region" description="Helical" evidence="7">
    <location>
        <begin position="269"/>
        <end position="291"/>
    </location>
</feature>
<dbReference type="OrthoDB" id="6730379at2759"/>
<gene>
    <name evidence="10" type="ORF">GTA08_BOTSDO06935</name>
    <name evidence="9" type="ORF">GTA08_BOTSDO11128</name>
</gene>
<dbReference type="GO" id="GO:0022857">
    <property type="term" value="F:transmembrane transporter activity"/>
    <property type="evidence" value="ECO:0007669"/>
    <property type="project" value="InterPro"/>
</dbReference>
<dbReference type="InterPro" id="IPR036259">
    <property type="entry name" value="MFS_trans_sf"/>
</dbReference>
<dbReference type="Pfam" id="PF07690">
    <property type="entry name" value="MFS_1"/>
    <property type="match status" value="1"/>
</dbReference>
<organism evidence="9 11">
    <name type="scientific">Botryosphaeria dothidea</name>
    <dbReference type="NCBI Taxonomy" id="55169"/>
    <lineage>
        <taxon>Eukaryota</taxon>
        <taxon>Fungi</taxon>
        <taxon>Dikarya</taxon>
        <taxon>Ascomycota</taxon>
        <taxon>Pezizomycotina</taxon>
        <taxon>Dothideomycetes</taxon>
        <taxon>Dothideomycetes incertae sedis</taxon>
        <taxon>Botryosphaeriales</taxon>
        <taxon>Botryosphaeriaceae</taxon>
        <taxon>Botryosphaeria</taxon>
    </lineage>
</organism>
<keyword evidence="11" id="KW-1185">Reference proteome</keyword>
<evidence type="ECO:0000256" key="6">
    <source>
        <dbReference type="SAM" id="MobiDB-lite"/>
    </source>
</evidence>
<protein>
    <submittedName>
        <fullName evidence="9">Major facilitator superfamily</fullName>
    </submittedName>
</protein>
<dbReference type="PANTHER" id="PTHR43791">
    <property type="entry name" value="PERMEASE-RELATED"/>
    <property type="match status" value="1"/>
</dbReference>
<evidence type="ECO:0000259" key="8">
    <source>
        <dbReference type="PROSITE" id="PS50850"/>
    </source>
</evidence>
<dbReference type="GO" id="GO:0016020">
    <property type="term" value="C:membrane"/>
    <property type="evidence" value="ECO:0007669"/>
    <property type="project" value="UniProtKB-SubCell"/>
</dbReference>
<feature type="transmembrane region" description="Helical" evidence="7">
    <location>
        <begin position="76"/>
        <end position="94"/>
    </location>
</feature>
<keyword evidence="2" id="KW-0813">Transport</keyword>
<evidence type="ECO:0000256" key="1">
    <source>
        <dbReference type="ARBA" id="ARBA00004141"/>
    </source>
</evidence>
<sequence length="488" mass="52295">MDEKIIQPTVRPGWDSPDGGAPEVEISETALYRKIDWRIVPILFLTYFLQFLDKVVVNYANLMGIQKDLGMKGNDFSWMATAFFIGFGLAEFPQGTLIQRYSVVKVLSANVFLWGVILCCSSACVNFAGILVCRIALGICEAVIGPALIMITSMYYTKAEATPRYGFWYCGLGVGQIIGGLISFAAQHAPPTLSFAGWRIMFVSVGVANILVSILCLTFLPSTMESAPFLLPAEKTFISHRLAADRAGTGPKIFSWRGALAAFNDLQSWLLALLTLLTTTPSSVITTYSSILIKNFGYTAREAALLNTPSGLVSIAATLLTTYSIVRGWQRTAVIALILLPTLLGAALMSFLPSSNQAGLLAGIYLVNCTVAPLALTYALVGANFAGYTKKIAGSGMVLVSFSLGNILGPQTFQARDAPQYTPAKVAMLAVEAAGVAVVLLLRALYARRNAAAERSGGPSGCRAERKAWARGLVVGNEGMDGAFRYVL</sequence>
<dbReference type="PROSITE" id="PS50850">
    <property type="entry name" value="MFS"/>
    <property type="match status" value="1"/>
</dbReference>
<keyword evidence="4 7" id="KW-1133">Transmembrane helix</keyword>
<evidence type="ECO:0000313" key="11">
    <source>
        <dbReference type="Proteomes" id="UP000572817"/>
    </source>
</evidence>
<evidence type="ECO:0000256" key="4">
    <source>
        <dbReference type="ARBA" id="ARBA00022989"/>
    </source>
</evidence>
<feature type="transmembrane region" description="Helical" evidence="7">
    <location>
        <begin position="333"/>
        <end position="352"/>
    </location>
</feature>
<keyword evidence="5 7" id="KW-0472">Membrane</keyword>
<dbReference type="AlphaFoldDB" id="A0A8H4IIT1"/>
<evidence type="ECO:0000256" key="7">
    <source>
        <dbReference type="SAM" id="Phobius"/>
    </source>
</evidence>
<feature type="domain" description="Major facilitator superfamily (MFS) profile" evidence="8">
    <location>
        <begin position="39"/>
        <end position="450"/>
    </location>
</feature>
<dbReference type="InterPro" id="IPR011701">
    <property type="entry name" value="MFS"/>
</dbReference>
<dbReference type="PANTHER" id="PTHR43791:SF40">
    <property type="entry name" value="THIAMINE PATHWAY TRANSPORTER THI73"/>
    <property type="match status" value="1"/>
</dbReference>